<gene>
    <name evidence="2" type="ORF">H6P81_007875</name>
</gene>
<accession>A0AAV7F2Q5</accession>
<dbReference type="AlphaFoldDB" id="A0AAV7F2Q5"/>
<keyword evidence="3" id="KW-1185">Reference proteome</keyword>
<name>A0AAV7F2Q5_ARIFI</name>
<evidence type="ECO:0000313" key="3">
    <source>
        <dbReference type="Proteomes" id="UP000825729"/>
    </source>
</evidence>
<sequence length="129" mass="14181">MGLDSSTNSGHHRGPLRLSSTGALCPSGLTETLGVQRPRMEETHKRGIEQRSCCLNQAIELDMNKTVREIDIAKTESTSRGRERKGKSLVTANVDPVIFLPSVFAYSLRHYVEHVVGSGAWIAFRSSAQ</sequence>
<feature type="region of interest" description="Disordered" evidence="1">
    <location>
        <begin position="1"/>
        <end position="30"/>
    </location>
</feature>
<comment type="caution">
    <text evidence="2">The sequence shown here is derived from an EMBL/GenBank/DDBJ whole genome shotgun (WGS) entry which is preliminary data.</text>
</comment>
<organism evidence="2 3">
    <name type="scientific">Aristolochia fimbriata</name>
    <name type="common">White veined hardy Dutchman's pipe vine</name>
    <dbReference type="NCBI Taxonomy" id="158543"/>
    <lineage>
        <taxon>Eukaryota</taxon>
        <taxon>Viridiplantae</taxon>
        <taxon>Streptophyta</taxon>
        <taxon>Embryophyta</taxon>
        <taxon>Tracheophyta</taxon>
        <taxon>Spermatophyta</taxon>
        <taxon>Magnoliopsida</taxon>
        <taxon>Magnoliidae</taxon>
        <taxon>Piperales</taxon>
        <taxon>Aristolochiaceae</taxon>
        <taxon>Aristolochia</taxon>
    </lineage>
</organism>
<evidence type="ECO:0000256" key="1">
    <source>
        <dbReference type="SAM" id="MobiDB-lite"/>
    </source>
</evidence>
<proteinExistence type="predicted"/>
<reference evidence="2 3" key="1">
    <citation type="submission" date="2021-07" db="EMBL/GenBank/DDBJ databases">
        <title>The Aristolochia fimbriata genome: insights into angiosperm evolution, floral development and chemical biosynthesis.</title>
        <authorList>
            <person name="Jiao Y."/>
        </authorList>
    </citation>
    <scope>NUCLEOTIDE SEQUENCE [LARGE SCALE GENOMIC DNA]</scope>
    <source>
        <strain evidence="2">IBCAS-2021</strain>
        <tissue evidence="2">Leaf</tissue>
    </source>
</reference>
<dbReference type="Proteomes" id="UP000825729">
    <property type="component" value="Unassembled WGS sequence"/>
</dbReference>
<dbReference type="EMBL" id="JAINDJ010000003">
    <property type="protein sequence ID" value="KAG9454971.1"/>
    <property type="molecule type" value="Genomic_DNA"/>
</dbReference>
<protein>
    <submittedName>
        <fullName evidence="2">Uncharacterized protein</fullName>
    </submittedName>
</protein>
<evidence type="ECO:0000313" key="2">
    <source>
        <dbReference type="EMBL" id="KAG9454971.1"/>
    </source>
</evidence>